<dbReference type="PANTHER" id="PTHR33840:SF1">
    <property type="entry name" value="TLE1 PHOSPHOLIPASE DOMAIN-CONTAINING PROTEIN"/>
    <property type="match status" value="1"/>
</dbReference>
<dbReference type="SUPFAM" id="SSF53474">
    <property type="entry name" value="alpha/beta-Hydrolases"/>
    <property type="match status" value="1"/>
</dbReference>
<feature type="compositionally biased region" description="Low complexity" evidence="1">
    <location>
        <begin position="390"/>
        <end position="405"/>
    </location>
</feature>
<evidence type="ECO:0000259" key="2">
    <source>
        <dbReference type="Pfam" id="PF09994"/>
    </source>
</evidence>
<feature type="domain" description="T6SS Phospholipase effector Tle1-like catalytic" evidence="2">
    <location>
        <begin position="65"/>
        <end position="307"/>
    </location>
</feature>
<sequence length="405" mass="44727">MCPRAILWCSMVRVLIPRLRIRNSTASGRWRRFLSRHFHKAATLASRRTASVPVMQPDAPPVCQVVLLDGTFASLTEGQCSSIARIHALIVNQPGVQLHYAPGQQWAAWRTVPQLISGQSLDDSILSAYAWLARHWRPGNPLFLFGYSRGGIGVCALADMIHRIGLPRPEHATADTIAAAWQHYRHETGARLDPALCHPEVPVQMLGLLDMVMSLGLRLPFSRTISEPRFRYSKGHIAPNVRRGAHALALDETRQAFAPVLWAGDQADERVEQMWFRGCHSDIGGQLGRFEAARPLANVPLVWLLSQAEKAGLPLAAGWRAALPCDTQARSVGSWRSWGKIFLMRAARQPGLDLSELLHASVTRPYAGPAHLVGHLETARAQSRRRLPKLRLPGRPGSGRDSAPA</sequence>
<dbReference type="InterPro" id="IPR029058">
    <property type="entry name" value="AB_hydrolase_fold"/>
</dbReference>
<dbReference type="PANTHER" id="PTHR33840">
    <property type="match status" value="1"/>
</dbReference>
<comment type="caution">
    <text evidence="3">The sequence shown here is derived from an EMBL/GenBank/DDBJ whole genome shotgun (WGS) entry which is preliminary data.</text>
</comment>
<keyword evidence="4" id="KW-1185">Reference proteome</keyword>
<name>A0A6L6IT87_9RHOB</name>
<protein>
    <submittedName>
        <fullName evidence="3">DUF2235 domain-containing protein</fullName>
    </submittedName>
</protein>
<gene>
    <name evidence="3" type="ORF">GL284_00980</name>
</gene>
<dbReference type="AlphaFoldDB" id="A0A6L6IT87"/>
<accession>A0A6L6IT87</accession>
<dbReference type="InterPro" id="IPR018712">
    <property type="entry name" value="Tle1-like_cat"/>
</dbReference>
<proteinExistence type="predicted"/>
<evidence type="ECO:0000313" key="3">
    <source>
        <dbReference type="EMBL" id="MTH62838.1"/>
    </source>
</evidence>
<feature type="region of interest" description="Disordered" evidence="1">
    <location>
        <begin position="384"/>
        <end position="405"/>
    </location>
</feature>
<dbReference type="Pfam" id="PF09994">
    <property type="entry name" value="T6SS_Tle1-like_cat"/>
    <property type="match status" value="1"/>
</dbReference>
<evidence type="ECO:0000313" key="4">
    <source>
        <dbReference type="Proteomes" id="UP000478740"/>
    </source>
</evidence>
<dbReference type="Proteomes" id="UP000478740">
    <property type="component" value="Unassembled WGS sequence"/>
</dbReference>
<dbReference type="EMBL" id="WMII01000001">
    <property type="protein sequence ID" value="MTH62838.1"/>
    <property type="molecule type" value="Genomic_DNA"/>
</dbReference>
<evidence type="ECO:0000256" key="1">
    <source>
        <dbReference type="SAM" id="MobiDB-lite"/>
    </source>
</evidence>
<reference evidence="3 4" key="1">
    <citation type="submission" date="2019-11" db="EMBL/GenBank/DDBJ databases">
        <authorList>
            <person name="Dong K."/>
        </authorList>
    </citation>
    <scope>NUCLEOTIDE SEQUENCE [LARGE SCALE GENOMIC DNA]</scope>
    <source>
        <strain evidence="3 4">DK608</strain>
    </source>
</reference>
<organism evidence="3 4">
    <name type="scientific">Paracoccus shanxieyensis</name>
    <dbReference type="NCBI Taxonomy" id="2675752"/>
    <lineage>
        <taxon>Bacteria</taxon>
        <taxon>Pseudomonadati</taxon>
        <taxon>Pseudomonadota</taxon>
        <taxon>Alphaproteobacteria</taxon>
        <taxon>Rhodobacterales</taxon>
        <taxon>Paracoccaceae</taxon>
        <taxon>Paracoccus</taxon>
    </lineage>
</organism>